<evidence type="ECO:0000256" key="4">
    <source>
        <dbReference type="ARBA" id="ARBA00023136"/>
    </source>
</evidence>
<keyword evidence="1" id="KW-1003">Cell membrane</keyword>
<name>A0A5E7I9L4_PSEFL</name>
<proteinExistence type="predicted"/>
<keyword evidence="4 5" id="KW-0472">Membrane</keyword>
<dbReference type="Proteomes" id="UP000327111">
    <property type="component" value="Unassembled WGS sequence"/>
</dbReference>
<evidence type="ECO:0000313" key="6">
    <source>
        <dbReference type="EMBL" id="VVO73391.1"/>
    </source>
</evidence>
<reference evidence="6 7" key="1">
    <citation type="submission" date="2019-09" db="EMBL/GenBank/DDBJ databases">
        <authorList>
            <person name="Chandra G."/>
            <person name="Truman W A."/>
        </authorList>
    </citation>
    <scope>NUCLEOTIDE SEQUENCE [LARGE SCALE GENOMIC DNA]</scope>
    <source>
        <strain evidence="6">PS854</strain>
    </source>
</reference>
<dbReference type="AlphaFoldDB" id="A0A5E7I9L4"/>
<evidence type="ECO:0000313" key="7">
    <source>
        <dbReference type="Proteomes" id="UP000327111"/>
    </source>
</evidence>
<keyword evidence="2 5" id="KW-0812">Transmembrane</keyword>
<feature type="transmembrane region" description="Helical" evidence="5">
    <location>
        <begin position="29"/>
        <end position="48"/>
    </location>
</feature>
<dbReference type="EMBL" id="CABVIF010000002">
    <property type="protein sequence ID" value="VVO73391.1"/>
    <property type="molecule type" value="Genomic_DNA"/>
</dbReference>
<evidence type="ECO:0000256" key="1">
    <source>
        <dbReference type="ARBA" id="ARBA00022475"/>
    </source>
</evidence>
<keyword evidence="3 5" id="KW-1133">Transmembrane helix</keyword>
<protein>
    <submittedName>
        <fullName evidence="6">Protein AaeX</fullName>
    </submittedName>
</protein>
<evidence type="ECO:0000256" key="3">
    <source>
        <dbReference type="ARBA" id="ARBA00022989"/>
    </source>
</evidence>
<dbReference type="Pfam" id="PF07869">
    <property type="entry name" value="DUF1656"/>
    <property type="match status" value="1"/>
</dbReference>
<gene>
    <name evidence="6" type="primary">aaeX_1</name>
    <name evidence="6" type="ORF">PS854_01414</name>
</gene>
<evidence type="ECO:0000256" key="2">
    <source>
        <dbReference type="ARBA" id="ARBA00022692"/>
    </source>
</evidence>
<dbReference type="InterPro" id="IPR012451">
    <property type="entry name" value="DUF1656"/>
</dbReference>
<accession>A0A5E7I9L4</accession>
<organism evidence="6 7">
    <name type="scientific">Pseudomonas fluorescens</name>
    <dbReference type="NCBI Taxonomy" id="294"/>
    <lineage>
        <taxon>Bacteria</taxon>
        <taxon>Pseudomonadati</taxon>
        <taxon>Pseudomonadota</taxon>
        <taxon>Gammaproteobacteria</taxon>
        <taxon>Pseudomonadales</taxon>
        <taxon>Pseudomonadaceae</taxon>
        <taxon>Pseudomonas</taxon>
    </lineage>
</organism>
<evidence type="ECO:0000256" key="5">
    <source>
        <dbReference type="SAM" id="Phobius"/>
    </source>
</evidence>
<sequence length="80" mass="8949">MATLNPRNPKERQHLPIDLEIGGVYLPPIAQALLLGVPIFLLLDWILRRLGVLRFVWHEALFEGALYACVCATLILLMGA</sequence>
<feature type="transmembrane region" description="Helical" evidence="5">
    <location>
        <begin position="60"/>
        <end position="79"/>
    </location>
</feature>